<dbReference type="OrthoDB" id="3268959at2"/>
<feature type="domain" description="ABC-2 type transporter transmembrane" evidence="6">
    <location>
        <begin position="26"/>
        <end position="377"/>
    </location>
</feature>
<keyword evidence="8" id="KW-1185">Reference proteome</keyword>
<evidence type="ECO:0000256" key="5">
    <source>
        <dbReference type="SAM" id="Phobius"/>
    </source>
</evidence>
<reference evidence="7 8" key="1">
    <citation type="submission" date="2020-08" db="EMBL/GenBank/DDBJ databases">
        <title>Sequencing the genomes of 1000 actinobacteria strains.</title>
        <authorList>
            <person name="Klenk H.-P."/>
        </authorList>
    </citation>
    <scope>NUCLEOTIDE SEQUENCE [LARGE SCALE GENOMIC DNA]</scope>
    <source>
        <strain evidence="7 8">DSM 45258</strain>
    </source>
</reference>
<feature type="transmembrane region" description="Helical" evidence="5">
    <location>
        <begin position="231"/>
        <end position="256"/>
    </location>
</feature>
<protein>
    <submittedName>
        <fullName evidence="7">ABC-2 type transport system permease protein</fullName>
    </submittedName>
</protein>
<dbReference type="PANTHER" id="PTHR43471:SF3">
    <property type="entry name" value="ABC TRANSPORTER PERMEASE PROTEIN NATB"/>
    <property type="match status" value="1"/>
</dbReference>
<feature type="transmembrane region" description="Helical" evidence="5">
    <location>
        <begin position="268"/>
        <end position="291"/>
    </location>
</feature>
<feature type="transmembrane region" description="Helical" evidence="5">
    <location>
        <begin position="181"/>
        <end position="202"/>
    </location>
</feature>
<dbReference type="GO" id="GO:0016020">
    <property type="term" value="C:membrane"/>
    <property type="evidence" value="ECO:0007669"/>
    <property type="project" value="UniProtKB-SubCell"/>
</dbReference>
<feature type="transmembrane region" description="Helical" evidence="5">
    <location>
        <begin position="358"/>
        <end position="380"/>
    </location>
</feature>
<dbReference type="RefSeq" id="WP_064440037.1">
    <property type="nucleotide sequence ID" value="NZ_BDDI01000006.1"/>
</dbReference>
<comment type="subcellular location">
    <subcellularLocation>
        <location evidence="1">Membrane</location>
        <topology evidence="1">Multi-pass membrane protein</topology>
    </subcellularLocation>
</comment>
<feature type="transmembrane region" description="Helical" evidence="5">
    <location>
        <begin position="303"/>
        <end position="323"/>
    </location>
</feature>
<dbReference type="Proteomes" id="UP000567922">
    <property type="component" value="Unassembled WGS sequence"/>
</dbReference>
<accession>A0A839RQP4</accession>
<evidence type="ECO:0000256" key="2">
    <source>
        <dbReference type="ARBA" id="ARBA00022692"/>
    </source>
</evidence>
<gene>
    <name evidence="7" type="ORF">FHU29_002640</name>
</gene>
<evidence type="ECO:0000313" key="8">
    <source>
        <dbReference type="Proteomes" id="UP000567922"/>
    </source>
</evidence>
<dbReference type="InterPro" id="IPR013525">
    <property type="entry name" value="ABC2_TM"/>
</dbReference>
<evidence type="ECO:0000256" key="1">
    <source>
        <dbReference type="ARBA" id="ARBA00004141"/>
    </source>
</evidence>
<evidence type="ECO:0000256" key="3">
    <source>
        <dbReference type="ARBA" id="ARBA00022989"/>
    </source>
</evidence>
<dbReference type="GO" id="GO:0140359">
    <property type="term" value="F:ABC-type transporter activity"/>
    <property type="evidence" value="ECO:0007669"/>
    <property type="project" value="InterPro"/>
</dbReference>
<dbReference type="PANTHER" id="PTHR43471">
    <property type="entry name" value="ABC TRANSPORTER PERMEASE"/>
    <property type="match status" value="1"/>
</dbReference>
<evidence type="ECO:0000259" key="6">
    <source>
        <dbReference type="Pfam" id="PF12698"/>
    </source>
</evidence>
<evidence type="ECO:0000256" key="4">
    <source>
        <dbReference type="ARBA" id="ARBA00023136"/>
    </source>
</evidence>
<keyword evidence="3 5" id="KW-1133">Transmembrane helix</keyword>
<keyword evidence="2 5" id="KW-0812">Transmembrane</keyword>
<proteinExistence type="predicted"/>
<dbReference type="AlphaFoldDB" id="A0A839RQP4"/>
<sequence>MTGKNQSRNVIWLVFRREFLAQVRTKSFVVGTLVTVAIIVGALVAFSIFRGDGEAEPSHIALTGDAPQLAQVIGETATAMEVPVEVEEATSDDEARALVESGDVEAALLANADGSYTIVSDDEPDPMLRTILETAVSALALDQALGAQGVDAVALQSAVDTAQVSVETIAQPDPERGERIIMSWVALYLLFGTVMGYGMYVAMGVTEEKSSRIVELLLSTIRPLQLLWGKILGIGAVALLSVVTYGVVGIVAAQLLGLLTVTTTALSVFAATVIWVVLGFVFFATLYAAAGSLVSRQEEMQQAASPLMIILMACFGISIPAIFNPEGMLSNVLAWIPPFSAFVMPVRTAAGVTSPLELAGSIAVMVIACLVASILAARIYQRTVLTTGSRISWVKALRG</sequence>
<dbReference type="EMBL" id="JACHWS010000002">
    <property type="protein sequence ID" value="MBB3038191.1"/>
    <property type="molecule type" value="Genomic_DNA"/>
</dbReference>
<dbReference type="Pfam" id="PF12698">
    <property type="entry name" value="ABC2_membrane_3"/>
    <property type="match status" value="1"/>
</dbReference>
<keyword evidence="4 5" id="KW-0472">Membrane</keyword>
<feature type="transmembrane region" description="Helical" evidence="5">
    <location>
        <begin position="27"/>
        <end position="49"/>
    </location>
</feature>
<name>A0A839RQP4_9ACTN</name>
<evidence type="ECO:0000313" key="7">
    <source>
        <dbReference type="EMBL" id="MBB3038191.1"/>
    </source>
</evidence>
<organism evidence="7 8">
    <name type="scientific">Hoyosella altamirensis</name>
    <dbReference type="NCBI Taxonomy" id="616997"/>
    <lineage>
        <taxon>Bacteria</taxon>
        <taxon>Bacillati</taxon>
        <taxon>Actinomycetota</taxon>
        <taxon>Actinomycetes</taxon>
        <taxon>Mycobacteriales</taxon>
        <taxon>Hoyosellaceae</taxon>
        <taxon>Hoyosella</taxon>
    </lineage>
</organism>
<comment type="caution">
    <text evidence="7">The sequence shown here is derived from an EMBL/GenBank/DDBJ whole genome shotgun (WGS) entry which is preliminary data.</text>
</comment>